<gene>
    <name evidence="8" type="ORF">GO014_00495</name>
</gene>
<evidence type="ECO:0000256" key="1">
    <source>
        <dbReference type="ARBA" id="ARBA00004418"/>
    </source>
</evidence>
<dbReference type="PANTHER" id="PTHR30290:SF10">
    <property type="entry name" value="PERIPLASMIC OLIGOPEPTIDE-BINDING PROTEIN-RELATED"/>
    <property type="match status" value="1"/>
</dbReference>
<dbReference type="InterPro" id="IPR000914">
    <property type="entry name" value="SBP_5_dom"/>
</dbReference>
<dbReference type="SUPFAM" id="SSF53850">
    <property type="entry name" value="Periplasmic binding protein-like II"/>
    <property type="match status" value="1"/>
</dbReference>
<evidence type="ECO:0000256" key="4">
    <source>
        <dbReference type="ARBA" id="ARBA00022729"/>
    </source>
</evidence>
<dbReference type="Proteomes" id="UP000438106">
    <property type="component" value="Unassembled WGS sequence"/>
</dbReference>
<reference evidence="8 9" key="1">
    <citation type="submission" date="2019-12" db="EMBL/GenBank/DDBJ databases">
        <title>Devosia maris sp. nov., isolated from the deep seawater.</title>
        <authorList>
            <person name="Liu Y."/>
        </authorList>
    </citation>
    <scope>NUCLEOTIDE SEQUENCE [LARGE SCALE GENOMIC DNA]</scope>
    <source>
        <strain evidence="8 9">L53-10-65</strain>
    </source>
</reference>
<dbReference type="GO" id="GO:0030288">
    <property type="term" value="C:outer membrane-bounded periplasmic space"/>
    <property type="evidence" value="ECO:0007669"/>
    <property type="project" value="UniProtKB-ARBA"/>
</dbReference>
<dbReference type="PIRSF" id="PIRSF002741">
    <property type="entry name" value="MppA"/>
    <property type="match status" value="1"/>
</dbReference>
<dbReference type="GO" id="GO:0015833">
    <property type="term" value="P:peptide transport"/>
    <property type="evidence" value="ECO:0007669"/>
    <property type="project" value="TreeGrafter"/>
</dbReference>
<dbReference type="InterPro" id="IPR030678">
    <property type="entry name" value="Peptide/Ni-bd"/>
</dbReference>
<evidence type="ECO:0000313" key="9">
    <source>
        <dbReference type="Proteomes" id="UP000438106"/>
    </source>
</evidence>
<keyword evidence="6" id="KW-0812">Transmembrane</keyword>
<keyword evidence="3" id="KW-0813">Transport</keyword>
<feature type="domain" description="Solute-binding protein family 5" evidence="7">
    <location>
        <begin position="109"/>
        <end position="490"/>
    </location>
</feature>
<evidence type="ECO:0000256" key="2">
    <source>
        <dbReference type="ARBA" id="ARBA00005695"/>
    </source>
</evidence>
<evidence type="ECO:0000256" key="3">
    <source>
        <dbReference type="ARBA" id="ARBA00022448"/>
    </source>
</evidence>
<dbReference type="AlphaFoldDB" id="A0A7X3K248"/>
<dbReference type="Pfam" id="PF00496">
    <property type="entry name" value="SBP_bac_5"/>
    <property type="match status" value="1"/>
</dbReference>
<evidence type="ECO:0000256" key="5">
    <source>
        <dbReference type="SAM" id="MobiDB-lite"/>
    </source>
</evidence>
<dbReference type="EMBL" id="WQRF01000001">
    <property type="protein sequence ID" value="MVS97505.1"/>
    <property type="molecule type" value="Genomic_DNA"/>
</dbReference>
<comment type="similarity">
    <text evidence="2">Belongs to the bacterial solute-binding protein 5 family.</text>
</comment>
<keyword evidence="4" id="KW-0732">Signal</keyword>
<evidence type="ECO:0000256" key="6">
    <source>
        <dbReference type="SAM" id="Phobius"/>
    </source>
</evidence>
<sequence length="575" mass="62936">MADLGTICRTAAPAAPKQSDQTRGEGPGASGNAYCSATRRELMHITRKLVAALAVATALTLPAMAQSTITAPGQSTSGTYMDYMKTVYDRATFAELLQVPIATFDKEFELTPMAAESWSQSEDGLTWSFKLRDGLVWSDGEPLTAEDYVFALQRAATTGYDFAWYWDFAGGIKGWKEVTEGTADVSTLGLEAVDDLTIEVTTTAPKPYLPSVTSLWYPVPKHKVDELGDDWALNVDTIVSSGPFEIESWEKSNNSVVFTKSESYTGPWQAQVDRLEVDPSLGAPEVGLPAFLAGDADYSFLNTGQVPVAMAADPDGIRRNAVFATSYLSYDLESEPFNNVDVRRAFYHAVDRDELTSTVLRDIAIPAGSILPPGYPGYNPDVVGQATFDPEKAQQFMADAGYPNGEGFPEIEIWIREEGGYNGAIVPAMAQYLQAELGEHLGITVSIRQLPGADWMDGLRGAKNNIFIAPYEYDYLDPSNFYGIFYDGGRHNYHVDEYDALVAQADSESDWDTRYALYAQAEQVMIDQGLIVPLVHPITTAIISSELGGEATEPNSLGFTPLDRLGHYFFTHLTK</sequence>
<keyword evidence="6" id="KW-1133">Transmembrane helix</keyword>
<feature type="transmembrane region" description="Helical" evidence="6">
    <location>
        <begin position="49"/>
        <end position="65"/>
    </location>
</feature>
<comment type="caution">
    <text evidence="8">The sequence shown here is derived from an EMBL/GenBank/DDBJ whole genome shotgun (WGS) entry which is preliminary data.</text>
</comment>
<accession>A0A7X3K248</accession>
<comment type="subcellular location">
    <subcellularLocation>
        <location evidence="1">Periplasm</location>
    </subcellularLocation>
</comment>
<keyword evidence="6" id="KW-0472">Membrane</keyword>
<dbReference type="Gene3D" id="3.10.105.10">
    <property type="entry name" value="Dipeptide-binding Protein, Domain 3"/>
    <property type="match status" value="1"/>
</dbReference>
<keyword evidence="9" id="KW-1185">Reference proteome</keyword>
<protein>
    <recommendedName>
        <fullName evidence="7">Solute-binding protein family 5 domain-containing protein</fullName>
    </recommendedName>
</protein>
<dbReference type="GO" id="GO:0043190">
    <property type="term" value="C:ATP-binding cassette (ABC) transporter complex"/>
    <property type="evidence" value="ECO:0007669"/>
    <property type="project" value="InterPro"/>
</dbReference>
<dbReference type="Gene3D" id="3.90.76.10">
    <property type="entry name" value="Dipeptide-binding Protein, Domain 1"/>
    <property type="match status" value="1"/>
</dbReference>
<dbReference type="PANTHER" id="PTHR30290">
    <property type="entry name" value="PERIPLASMIC BINDING COMPONENT OF ABC TRANSPORTER"/>
    <property type="match status" value="1"/>
</dbReference>
<dbReference type="GO" id="GO:1904680">
    <property type="term" value="F:peptide transmembrane transporter activity"/>
    <property type="evidence" value="ECO:0007669"/>
    <property type="project" value="TreeGrafter"/>
</dbReference>
<dbReference type="CDD" id="cd08504">
    <property type="entry name" value="PBP2_OppA"/>
    <property type="match status" value="1"/>
</dbReference>
<dbReference type="Gene3D" id="3.40.190.10">
    <property type="entry name" value="Periplasmic binding protein-like II"/>
    <property type="match status" value="1"/>
</dbReference>
<feature type="region of interest" description="Disordered" evidence="5">
    <location>
        <begin position="1"/>
        <end position="32"/>
    </location>
</feature>
<proteinExistence type="inferred from homology"/>
<name>A0A7X3K248_9HYPH</name>
<evidence type="ECO:0000313" key="8">
    <source>
        <dbReference type="EMBL" id="MVS97505.1"/>
    </source>
</evidence>
<organism evidence="8 9">
    <name type="scientific">Devosia marina</name>
    <dbReference type="NCBI Taxonomy" id="2683198"/>
    <lineage>
        <taxon>Bacteria</taxon>
        <taxon>Pseudomonadati</taxon>
        <taxon>Pseudomonadota</taxon>
        <taxon>Alphaproteobacteria</taxon>
        <taxon>Hyphomicrobiales</taxon>
        <taxon>Devosiaceae</taxon>
        <taxon>Devosia</taxon>
    </lineage>
</organism>
<evidence type="ECO:0000259" key="7">
    <source>
        <dbReference type="Pfam" id="PF00496"/>
    </source>
</evidence>
<dbReference type="InterPro" id="IPR039424">
    <property type="entry name" value="SBP_5"/>
</dbReference>